<keyword evidence="1" id="KW-0472">Membrane</keyword>
<evidence type="ECO:0000313" key="2">
    <source>
        <dbReference type="EMBL" id="KAF0746829.1"/>
    </source>
</evidence>
<sequence length="137" mass="15861">KQTICVSNFILLFIFNFITLGIRLICLEVQKQIMRQLVTFNARQKEQGEYLHTIMMIVSNIHDTQKNLIVSPSLGSNQQFEKIYKLLLISTNDELNIFKGALTDDNILYDQIVNMLSTIGGDNYKQANKAYIKKSYY</sequence>
<keyword evidence="1" id="KW-0812">Transmembrane</keyword>
<organism evidence="2 3">
    <name type="scientific">Aphis craccivora</name>
    <name type="common">Cowpea aphid</name>
    <dbReference type="NCBI Taxonomy" id="307492"/>
    <lineage>
        <taxon>Eukaryota</taxon>
        <taxon>Metazoa</taxon>
        <taxon>Ecdysozoa</taxon>
        <taxon>Arthropoda</taxon>
        <taxon>Hexapoda</taxon>
        <taxon>Insecta</taxon>
        <taxon>Pterygota</taxon>
        <taxon>Neoptera</taxon>
        <taxon>Paraneoptera</taxon>
        <taxon>Hemiptera</taxon>
        <taxon>Sternorrhyncha</taxon>
        <taxon>Aphidomorpha</taxon>
        <taxon>Aphidoidea</taxon>
        <taxon>Aphididae</taxon>
        <taxon>Aphidini</taxon>
        <taxon>Aphis</taxon>
        <taxon>Aphis</taxon>
    </lineage>
</organism>
<dbReference type="EMBL" id="VUJU01007059">
    <property type="protein sequence ID" value="KAF0746829.1"/>
    <property type="molecule type" value="Genomic_DNA"/>
</dbReference>
<reference evidence="2 3" key="1">
    <citation type="submission" date="2019-08" db="EMBL/GenBank/DDBJ databases">
        <title>Whole genome of Aphis craccivora.</title>
        <authorList>
            <person name="Voronova N.V."/>
            <person name="Shulinski R.S."/>
            <person name="Bandarenka Y.V."/>
            <person name="Zhorov D.G."/>
            <person name="Warner D."/>
        </authorList>
    </citation>
    <scope>NUCLEOTIDE SEQUENCE [LARGE SCALE GENOMIC DNA]</scope>
    <source>
        <strain evidence="2">180601</strain>
        <tissue evidence="2">Whole Body</tissue>
    </source>
</reference>
<comment type="caution">
    <text evidence="2">The sequence shown here is derived from an EMBL/GenBank/DDBJ whole genome shotgun (WGS) entry which is preliminary data.</text>
</comment>
<evidence type="ECO:0000256" key="1">
    <source>
        <dbReference type="SAM" id="Phobius"/>
    </source>
</evidence>
<dbReference type="Proteomes" id="UP000478052">
    <property type="component" value="Unassembled WGS sequence"/>
</dbReference>
<protein>
    <submittedName>
        <fullName evidence="2">Putative leucine-rich repeat-containing protein</fullName>
    </submittedName>
</protein>
<feature type="transmembrane region" description="Helical" evidence="1">
    <location>
        <begin position="6"/>
        <end position="26"/>
    </location>
</feature>
<feature type="non-terminal residue" evidence="2">
    <location>
        <position position="1"/>
    </location>
</feature>
<keyword evidence="3" id="KW-1185">Reference proteome</keyword>
<keyword evidence="1" id="KW-1133">Transmembrane helix</keyword>
<dbReference type="AlphaFoldDB" id="A0A6G0Y0Q9"/>
<gene>
    <name evidence="2" type="ORF">FWK35_00021210</name>
</gene>
<proteinExistence type="predicted"/>
<accession>A0A6G0Y0Q9</accession>
<name>A0A6G0Y0Q9_APHCR</name>
<evidence type="ECO:0000313" key="3">
    <source>
        <dbReference type="Proteomes" id="UP000478052"/>
    </source>
</evidence>